<keyword evidence="4 8" id="KW-0708">Seed storage protein</keyword>
<comment type="similarity">
    <text evidence="1 8">Belongs to the 11S seed storage protein (globulins) family.</text>
</comment>
<evidence type="ECO:0000256" key="9">
    <source>
        <dbReference type="SAM" id="MobiDB-lite"/>
    </source>
</evidence>
<keyword evidence="5 8" id="KW-1015">Disulfide bond</keyword>
<keyword evidence="2 8" id="KW-0732">Signal</keyword>
<feature type="signal peptide" evidence="8">
    <location>
        <begin position="1"/>
        <end position="22"/>
    </location>
</feature>
<dbReference type="CDD" id="cd02243">
    <property type="entry name" value="cupin_11S_legumin_C"/>
    <property type="match status" value="1"/>
</dbReference>
<comment type="subunit">
    <text evidence="8">Hexamer; each subunit is composed of an acidic and a basic chain derived from a single precursor and linked by a disulfide bond.</text>
</comment>
<dbReference type="InterPro" id="IPR006044">
    <property type="entry name" value="11S_seedstore_pln"/>
</dbReference>
<keyword evidence="3 8" id="KW-0758">Storage protein</keyword>
<dbReference type="GO" id="GO:0048316">
    <property type="term" value="P:seed development"/>
    <property type="evidence" value="ECO:0007669"/>
    <property type="project" value="UniProtKB-ARBA"/>
</dbReference>
<evidence type="ECO:0000256" key="1">
    <source>
        <dbReference type="ARBA" id="ARBA00007178"/>
    </source>
</evidence>
<dbReference type="GO" id="GO:0045735">
    <property type="term" value="F:nutrient reservoir activity"/>
    <property type="evidence" value="ECO:0007669"/>
    <property type="project" value="UniProtKB-KW"/>
</dbReference>
<dbReference type="GO" id="GO:0034214">
    <property type="term" value="P:protein hexamerization"/>
    <property type="evidence" value="ECO:0007669"/>
    <property type="project" value="UniProtKB-ARBA"/>
</dbReference>
<feature type="compositionally biased region" description="Basic and acidic residues" evidence="9">
    <location>
        <begin position="278"/>
        <end position="287"/>
    </location>
</feature>
<organism evidence="11 12">
    <name type="scientific">Rhamnella rubrinervis</name>
    <dbReference type="NCBI Taxonomy" id="2594499"/>
    <lineage>
        <taxon>Eukaryota</taxon>
        <taxon>Viridiplantae</taxon>
        <taxon>Streptophyta</taxon>
        <taxon>Embryophyta</taxon>
        <taxon>Tracheophyta</taxon>
        <taxon>Spermatophyta</taxon>
        <taxon>Magnoliopsida</taxon>
        <taxon>eudicotyledons</taxon>
        <taxon>Gunneridae</taxon>
        <taxon>Pentapetalae</taxon>
        <taxon>rosids</taxon>
        <taxon>fabids</taxon>
        <taxon>Rosales</taxon>
        <taxon>Rhamnaceae</taxon>
        <taxon>rhamnoid group</taxon>
        <taxon>Rhamneae</taxon>
        <taxon>Rhamnella</taxon>
    </lineage>
</organism>
<evidence type="ECO:0000256" key="5">
    <source>
        <dbReference type="ARBA" id="ARBA00023157"/>
    </source>
</evidence>
<feature type="domain" description="Cupin type-1" evidence="10">
    <location>
        <begin position="305"/>
        <end position="454"/>
    </location>
</feature>
<evidence type="ECO:0000256" key="6">
    <source>
        <dbReference type="ARBA" id="ARBA00062468"/>
    </source>
</evidence>
<dbReference type="SMART" id="SM00835">
    <property type="entry name" value="Cupin_1"/>
    <property type="match status" value="2"/>
</dbReference>
<dbReference type="Proteomes" id="UP000796880">
    <property type="component" value="Unassembled WGS sequence"/>
</dbReference>
<dbReference type="InterPro" id="IPR022379">
    <property type="entry name" value="11S_seedstore_CS"/>
</dbReference>
<evidence type="ECO:0000256" key="3">
    <source>
        <dbReference type="ARBA" id="ARBA00022761"/>
    </source>
</evidence>
<keyword evidence="12" id="KW-1185">Reference proteome</keyword>
<feature type="region of interest" description="Disordered" evidence="9">
    <location>
        <begin position="274"/>
        <end position="296"/>
    </location>
</feature>
<feature type="domain" description="Cupin type-1" evidence="10">
    <location>
        <begin position="39"/>
        <end position="251"/>
    </location>
</feature>
<reference evidence="11" key="1">
    <citation type="submission" date="2020-03" db="EMBL/GenBank/DDBJ databases">
        <title>A high-quality chromosome-level genome assembly of a woody plant with both climbing and erect habits, Rhamnella rubrinervis.</title>
        <authorList>
            <person name="Lu Z."/>
            <person name="Yang Y."/>
            <person name="Zhu X."/>
            <person name="Sun Y."/>
        </authorList>
    </citation>
    <scope>NUCLEOTIDE SEQUENCE</scope>
    <source>
        <strain evidence="11">BYM</strain>
        <tissue evidence="11">Leaf</tissue>
    </source>
</reference>
<dbReference type="PROSITE" id="PS00305">
    <property type="entry name" value="11S_SEED_STORAGE"/>
    <property type="match status" value="1"/>
</dbReference>
<dbReference type="Gene3D" id="2.60.120.10">
    <property type="entry name" value="Jelly Rolls"/>
    <property type="match status" value="2"/>
</dbReference>
<dbReference type="InterPro" id="IPR006045">
    <property type="entry name" value="Cupin_1"/>
</dbReference>
<dbReference type="EMBL" id="VOIH02000010">
    <property type="protein sequence ID" value="KAF3436147.1"/>
    <property type="molecule type" value="Genomic_DNA"/>
</dbReference>
<evidence type="ECO:0000256" key="2">
    <source>
        <dbReference type="ARBA" id="ARBA00022729"/>
    </source>
</evidence>
<dbReference type="PRINTS" id="PR00439">
    <property type="entry name" value="11SGLOBULIN"/>
</dbReference>
<name>A0A8K0E3F0_9ROSA</name>
<dbReference type="InterPro" id="IPR050253">
    <property type="entry name" value="Seed_Storage-Functional"/>
</dbReference>
<dbReference type="FunFam" id="2.60.120.10:FF:000073">
    <property type="entry name" value="Glycinin G1"/>
    <property type="match status" value="1"/>
</dbReference>
<dbReference type="SUPFAM" id="SSF51182">
    <property type="entry name" value="RmlC-like cupins"/>
    <property type="match status" value="1"/>
</dbReference>
<feature type="chain" id="PRO_5035487216" description="11S seed storage protein" evidence="8">
    <location>
        <begin position="23"/>
        <end position="477"/>
    </location>
</feature>
<dbReference type="GO" id="GO:0043245">
    <property type="term" value="C:extraorganismal space"/>
    <property type="evidence" value="ECO:0007669"/>
    <property type="project" value="UniProtKB-ARBA"/>
</dbReference>
<sequence>MANPLLLSFSLSFLILFHGSLARHQSQQHGQDQCQLNKLEAREPDNRIECEAGQIDSWNPNHNEFQCPGVAVARYTVEQNGLHLPSYYNAPTLIHVIQGRGVLGVIFPGCPETFEESQQQSQQQRQQGQQGQQGRQFSSQQEDRHQKIRRIREGDIIAIPAGVAFWTYNEGDQKLVTVDFVHTDNEDNQLDQNPRRFYLAGNPNDPFNPQQSSRNQQGRHQGQQGNGNNLYSGFDTRLLADALNIDEETARKLQGEDDNRKNIIRVQGKLELVSPQRSRQEEQERQQQSRGNGLEETFCSARLRENIADPSRADVYSPQAGRVSTVNSYNLPILRSLGLSAERGFLYQNGIYTPHWNINAHSVIYAIRGRARVQVVDDNGNNLFDDELREGQVLTVPQNFAVLKQASNEGFEWVSFKTNDRANINPLAGRISVLRALPDDVVANVFQLSRDEARQVKNNRRQVSLLDSSSSQRRLAF</sequence>
<dbReference type="Pfam" id="PF00190">
    <property type="entry name" value="Cupin_1"/>
    <property type="match status" value="2"/>
</dbReference>
<evidence type="ECO:0000256" key="8">
    <source>
        <dbReference type="RuleBase" id="RU003681"/>
    </source>
</evidence>
<feature type="compositionally biased region" description="Low complexity" evidence="9">
    <location>
        <begin position="210"/>
        <end position="229"/>
    </location>
</feature>
<dbReference type="OrthoDB" id="1163517at2759"/>
<comment type="subunit">
    <text evidence="6">Hexamer of two trimers; each subunit is composed of an acidic and a basic chain derived from a single precursor and linked by a disulfide bond.</text>
</comment>
<feature type="region of interest" description="Disordered" evidence="9">
    <location>
        <begin position="186"/>
        <end position="233"/>
    </location>
</feature>
<comment type="function">
    <text evidence="8">Seed storage protein.</text>
</comment>
<evidence type="ECO:0000313" key="12">
    <source>
        <dbReference type="Proteomes" id="UP000796880"/>
    </source>
</evidence>
<dbReference type="InterPro" id="IPR014710">
    <property type="entry name" value="RmlC-like_jellyroll"/>
</dbReference>
<feature type="region of interest" description="Disordered" evidence="9">
    <location>
        <begin position="114"/>
        <end position="146"/>
    </location>
</feature>
<dbReference type="PANTHER" id="PTHR31189">
    <property type="entry name" value="OS03G0336100 PROTEIN-RELATED"/>
    <property type="match status" value="1"/>
</dbReference>
<dbReference type="AlphaFoldDB" id="A0A8K0E3F0"/>
<proteinExistence type="inferred from homology"/>
<dbReference type="InterPro" id="IPR011051">
    <property type="entry name" value="RmlC_Cupin_sf"/>
</dbReference>
<evidence type="ECO:0000256" key="7">
    <source>
        <dbReference type="ARBA" id="ARBA00081374"/>
    </source>
</evidence>
<accession>A0A8K0E3F0</accession>
<evidence type="ECO:0000259" key="10">
    <source>
        <dbReference type="SMART" id="SM00835"/>
    </source>
</evidence>
<protein>
    <recommendedName>
        <fullName evidence="7">11S seed storage protein</fullName>
    </recommendedName>
</protein>
<gene>
    <name evidence="11" type="ORF">FNV43_RR23239</name>
</gene>
<feature type="compositionally biased region" description="Low complexity" evidence="9">
    <location>
        <begin position="117"/>
        <end position="140"/>
    </location>
</feature>
<dbReference type="PANTHER" id="PTHR31189:SF35">
    <property type="entry name" value="12S SEED STORAGE PROTEIN CRB"/>
    <property type="match status" value="1"/>
</dbReference>
<dbReference type="CDD" id="cd02242">
    <property type="entry name" value="cupin_11S_legumin_N"/>
    <property type="match status" value="1"/>
</dbReference>
<evidence type="ECO:0000256" key="4">
    <source>
        <dbReference type="ARBA" id="ARBA00023129"/>
    </source>
</evidence>
<comment type="caution">
    <text evidence="11">The sequence shown here is derived from an EMBL/GenBank/DDBJ whole genome shotgun (WGS) entry which is preliminary data.</text>
</comment>
<evidence type="ECO:0000313" key="11">
    <source>
        <dbReference type="EMBL" id="KAF3436147.1"/>
    </source>
</evidence>